<sequence length="452" mass="50835">MDASDADASYSESSYSNDSTSSSKPSHTSEEGLREQGGDHDREQHKVETIEDYRSRFPYDSSSSEHRSDAHSNSPTSTRLGDGTVVVLLKLFQKKLQPTDIETPNCSLVIPSIDTQNLPELQVDEMDGEVAGDIELTAEVHDRDKRRWPLLFCYRASIRSYLFTVGWSAFVIDKQLKVRDVIVLYKCLQDNHQEHMKEWYMVDVIRDGEEAVSPSSSISSQTRTHEQGKEVVGGDVEEGEIIENDKSGTEDGEDAAEGEITEDYKGGNEDREEEVAKIVEFMGETPEASKEKIVMNNTEREKVEGEVEEGKMDENNVSGNEDGEEVEKIGEAAGETSETVKETIDLNIHPQGREQEIMAKVEGEEEEGKMDETSGASRNEEGEEASETPKETIAVNTTSQDQEQEKTLEGDIEERPRKRKVIRLFGVEIVIDQKIKEEEEEEEEKGGKRRKL</sequence>
<protein>
    <recommendedName>
        <fullName evidence="7">TF-B3 domain-containing protein</fullName>
    </recommendedName>
</protein>
<organism evidence="8 9">
    <name type="scientific">Ensete ventricosum</name>
    <name type="common">Abyssinian banana</name>
    <name type="synonym">Musa ensete</name>
    <dbReference type="NCBI Taxonomy" id="4639"/>
    <lineage>
        <taxon>Eukaryota</taxon>
        <taxon>Viridiplantae</taxon>
        <taxon>Streptophyta</taxon>
        <taxon>Embryophyta</taxon>
        <taxon>Tracheophyta</taxon>
        <taxon>Spermatophyta</taxon>
        <taxon>Magnoliopsida</taxon>
        <taxon>Liliopsida</taxon>
        <taxon>Zingiberales</taxon>
        <taxon>Musaceae</taxon>
        <taxon>Ensete</taxon>
    </lineage>
</organism>
<evidence type="ECO:0000256" key="5">
    <source>
        <dbReference type="ARBA" id="ARBA00023242"/>
    </source>
</evidence>
<keyword evidence="5" id="KW-0539">Nucleus</keyword>
<keyword evidence="9" id="KW-1185">Reference proteome</keyword>
<comment type="subcellular location">
    <subcellularLocation>
        <location evidence="1">Nucleus</location>
    </subcellularLocation>
</comment>
<feature type="compositionally biased region" description="Low complexity" evidence="6">
    <location>
        <begin position="6"/>
        <end position="26"/>
    </location>
</feature>
<dbReference type="CDD" id="cd10017">
    <property type="entry name" value="B3_DNA"/>
    <property type="match status" value="1"/>
</dbReference>
<dbReference type="InterPro" id="IPR003340">
    <property type="entry name" value="B3_DNA-bd"/>
</dbReference>
<dbReference type="GO" id="GO:0003700">
    <property type="term" value="F:DNA-binding transcription factor activity"/>
    <property type="evidence" value="ECO:0007669"/>
    <property type="project" value="InterPro"/>
</dbReference>
<dbReference type="Proteomes" id="UP001222027">
    <property type="component" value="Unassembled WGS sequence"/>
</dbReference>
<feature type="compositionally biased region" description="Basic and acidic residues" evidence="6">
    <location>
        <begin position="300"/>
        <end position="314"/>
    </location>
</feature>
<dbReference type="Pfam" id="PF02362">
    <property type="entry name" value="B3"/>
    <property type="match status" value="1"/>
</dbReference>
<evidence type="ECO:0000256" key="3">
    <source>
        <dbReference type="ARBA" id="ARBA00023125"/>
    </source>
</evidence>
<reference evidence="8 9" key="1">
    <citation type="submission" date="2022-12" db="EMBL/GenBank/DDBJ databases">
        <title>Chromosome-scale assembly of the Ensete ventricosum genome.</title>
        <authorList>
            <person name="Dussert Y."/>
            <person name="Stocks J."/>
            <person name="Wendawek A."/>
            <person name="Woldeyes F."/>
            <person name="Nichols R.A."/>
            <person name="Borrell J.S."/>
        </authorList>
    </citation>
    <scope>NUCLEOTIDE SEQUENCE [LARGE SCALE GENOMIC DNA]</scope>
    <source>
        <strain evidence="9">cv. Maze</strain>
        <tissue evidence="8">Seeds</tissue>
    </source>
</reference>
<evidence type="ECO:0000313" key="9">
    <source>
        <dbReference type="Proteomes" id="UP001222027"/>
    </source>
</evidence>
<feature type="compositionally biased region" description="Basic and acidic residues" evidence="6">
    <location>
        <begin position="403"/>
        <end position="416"/>
    </location>
</feature>
<dbReference type="InterPro" id="IPR015300">
    <property type="entry name" value="DNA-bd_pseudobarrel_sf"/>
</dbReference>
<feature type="region of interest" description="Disordered" evidence="6">
    <location>
        <begin position="1"/>
        <end position="78"/>
    </location>
</feature>
<dbReference type="PANTHER" id="PTHR31140:SF58">
    <property type="entry name" value="DNA-BINDING PROTEIN RAV1"/>
    <property type="match status" value="1"/>
</dbReference>
<evidence type="ECO:0000259" key="7">
    <source>
        <dbReference type="Pfam" id="PF02362"/>
    </source>
</evidence>
<keyword evidence="2" id="KW-0805">Transcription regulation</keyword>
<feature type="region of interest" description="Disordered" evidence="6">
    <location>
        <begin position="432"/>
        <end position="452"/>
    </location>
</feature>
<dbReference type="AlphaFoldDB" id="A0AAV8Q041"/>
<dbReference type="Gene3D" id="2.40.330.10">
    <property type="entry name" value="DNA-binding pseudobarrel domain"/>
    <property type="match status" value="1"/>
</dbReference>
<keyword evidence="3" id="KW-0238">DNA-binding</keyword>
<dbReference type="InterPro" id="IPR044800">
    <property type="entry name" value="LEC2-like"/>
</dbReference>
<proteinExistence type="predicted"/>
<evidence type="ECO:0000256" key="6">
    <source>
        <dbReference type="SAM" id="MobiDB-lite"/>
    </source>
</evidence>
<evidence type="ECO:0000256" key="4">
    <source>
        <dbReference type="ARBA" id="ARBA00023163"/>
    </source>
</evidence>
<name>A0AAV8Q041_ENSVE</name>
<dbReference type="SUPFAM" id="SSF101936">
    <property type="entry name" value="DNA-binding pseudobarrel domain"/>
    <property type="match status" value="1"/>
</dbReference>
<feature type="compositionally biased region" description="Basic and acidic residues" evidence="6">
    <location>
        <begin position="351"/>
        <end position="362"/>
    </location>
</feature>
<gene>
    <name evidence="8" type="ORF">OPV22_033426</name>
</gene>
<evidence type="ECO:0000256" key="2">
    <source>
        <dbReference type="ARBA" id="ARBA00023015"/>
    </source>
</evidence>
<dbReference type="GO" id="GO:0005634">
    <property type="term" value="C:nucleus"/>
    <property type="evidence" value="ECO:0007669"/>
    <property type="project" value="UniProtKB-SubCell"/>
</dbReference>
<feature type="compositionally biased region" description="Basic and acidic residues" evidence="6">
    <location>
        <begin position="27"/>
        <end position="70"/>
    </location>
</feature>
<dbReference type="EMBL" id="JAQQAF010000009">
    <property type="protein sequence ID" value="KAJ8460500.1"/>
    <property type="molecule type" value="Genomic_DNA"/>
</dbReference>
<evidence type="ECO:0000256" key="1">
    <source>
        <dbReference type="ARBA" id="ARBA00004123"/>
    </source>
</evidence>
<keyword evidence="4" id="KW-0804">Transcription</keyword>
<dbReference type="GO" id="GO:0003677">
    <property type="term" value="F:DNA binding"/>
    <property type="evidence" value="ECO:0007669"/>
    <property type="project" value="UniProtKB-KW"/>
</dbReference>
<evidence type="ECO:0000313" key="8">
    <source>
        <dbReference type="EMBL" id="KAJ8460500.1"/>
    </source>
</evidence>
<feature type="domain" description="TF-B3" evidence="7">
    <location>
        <begin position="106"/>
        <end position="185"/>
    </location>
</feature>
<accession>A0AAV8Q041</accession>
<comment type="caution">
    <text evidence="8">The sequence shown here is derived from an EMBL/GenBank/DDBJ whole genome shotgun (WGS) entry which is preliminary data.</text>
</comment>
<feature type="region of interest" description="Disordered" evidence="6">
    <location>
        <begin position="300"/>
        <end position="417"/>
    </location>
</feature>
<dbReference type="PANTHER" id="PTHR31140">
    <property type="entry name" value="B3 DOMAIN-CONTAINING TRANSCRIPTION FACTOR ABI3"/>
    <property type="match status" value="1"/>
</dbReference>